<evidence type="ECO:0000256" key="4">
    <source>
        <dbReference type="ARBA" id="ARBA00022824"/>
    </source>
</evidence>
<keyword evidence="2" id="KW-0813">Transport</keyword>
<feature type="compositionally biased region" description="Low complexity" evidence="9">
    <location>
        <begin position="678"/>
        <end position="687"/>
    </location>
</feature>
<keyword evidence="5 10" id="KW-1133">Transmembrane helix</keyword>
<accession>A0AAD5X8N1</accession>
<feature type="region of interest" description="Disordered" evidence="9">
    <location>
        <begin position="69"/>
        <end position="88"/>
    </location>
</feature>
<evidence type="ECO:0000313" key="12">
    <source>
        <dbReference type="EMBL" id="KAJ3093272.1"/>
    </source>
</evidence>
<keyword evidence="6" id="KW-0445">Lipid transport</keyword>
<feature type="region of interest" description="Disordered" evidence="9">
    <location>
        <begin position="825"/>
        <end position="873"/>
    </location>
</feature>
<sequence>MAPMTVSSFGAWLGLELGTEAAAWVRGVIWGVWLVLFVQFVFVTATYVLLFDPTRRRVQPPLPAFPASLASASPTNTKVSRGSPDPGAAVWPPRVVTYLEQMLKTNNTNNASTSSNTNTTSAPFEWDAIDPHMTPPDEAAWLNVIVARVFLSLRDSVLFNDRTCAKLSDRINSKLTGNSFVSHVTLHDISLGENVPKIHSVRMLKGITDDLAVCLEIELSYEGGASVGIEPTLTSGYQIPVRATINALKGKVRVRVPAIGYQDMFSVSFLENPGVSFRIDAPTITVRNNNTLRSVISTVLSEIVRRVFLDMWVLPAWRTLFLPLMLPSLDEEMARMDEVNEISRDAKIASTISGNSSGGGGGIIGLKRSQKTAEYFQRALSKRDPNLAKSQQQPYTSLSGFFGLKVYDTVDSSVFPVSLIVDSSINSASLALLEDAIVSPFLEIAREGFASSAALQTAASVDSEWRTIKNSSGILVRRCRKKYQAISLSEISCAAISIACDTEWVYSVSEYDVQLIRETIFKLKNAEKSLKLFEIHKKIATSYSASSSSELAPQDDEGMKKTANSYIVVFRSISNVINDSPVPSFGSNEDSPPSPTHEEYVDAPTGPSPSQLHFEQFLDASLPQQQPSRSETPDSLIPQPATSSRTPSPSRQSSYVPDHMITEAVTKKPPPAFPIRESSITPSLTSTATPATAKTAITAQPTVFLQGYLIEPNPSDIWNSSTVTVISHLSPDLAKLETNYAICKKLKTFIEEVKHHFEQFEDGGGDFQQPQRRNRVADASAAVGAGIAGLITSAKGQELKNYLVSSSAAAAGYLMKGKSRNGGSLLVVKNNSSSGGGVDSENEDSDNNAATTEIIDGNSNSIRPGSSVSAGSNSKKIFDSESLFFARTATGNNETAIVVSNSSYQKQRSELVSSAVAFAKNVGLKRPASIGFLTRAALAAAGGGSIQQVDSPIQSAGFSQLSSSFSIGDNPETEFIQKCIAPKETGQIEIPFRRQDFHAAVELSWEFIIKDLHQITFGLSFRPDCSSTAYNNSISAQFPESISESLENSTDTRQIIPVSVIANTAAIPSHRGNLSLSLFCSGTFVFFWDNSTGSSKKLEKEVWFRAVFRPFEIPVALTKLDAIVSSIDDDTVGEFGFERKEQQHCTGMTGEVTVAKKSLYRAFVTYDSSMERFNDAGEPETLTFLTWDYSTNGFDVLFGVSYNPFSPNDSTSVVDNVSPVFEEGVSQSEVGTIDTKTTFEIQNSAMKDFYID</sequence>
<name>A0AAD5X8N1_9FUNG</name>
<dbReference type="AlphaFoldDB" id="A0AAD5X8N1"/>
<keyword evidence="3 10" id="KW-0812">Transmembrane</keyword>
<comment type="caution">
    <text evidence="12">The sequence shown here is derived from an EMBL/GenBank/DDBJ whole genome shotgun (WGS) entry which is preliminary data.</text>
</comment>
<evidence type="ECO:0000256" key="8">
    <source>
        <dbReference type="ARBA" id="ARBA00023136"/>
    </source>
</evidence>
<reference evidence="12" key="1">
    <citation type="submission" date="2020-05" db="EMBL/GenBank/DDBJ databases">
        <title>Phylogenomic resolution of chytrid fungi.</title>
        <authorList>
            <person name="Stajich J.E."/>
            <person name="Amses K."/>
            <person name="Simmons R."/>
            <person name="Seto K."/>
            <person name="Myers J."/>
            <person name="Bonds A."/>
            <person name="Quandt C.A."/>
            <person name="Barry K."/>
            <person name="Liu P."/>
            <person name="Grigoriev I."/>
            <person name="Longcore J.E."/>
            <person name="James T.Y."/>
        </authorList>
    </citation>
    <scope>NUCLEOTIDE SEQUENCE</scope>
    <source>
        <strain evidence="12">JEL0513</strain>
    </source>
</reference>
<feature type="compositionally biased region" description="Polar residues" evidence="9">
    <location>
        <begin position="847"/>
        <end position="873"/>
    </location>
</feature>
<dbReference type="PROSITE" id="PS51847">
    <property type="entry name" value="SMP"/>
    <property type="match status" value="1"/>
</dbReference>
<dbReference type="GO" id="GO:0008289">
    <property type="term" value="F:lipid binding"/>
    <property type="evidence" value="ECO:0007669"/>
    <property type="project" value="UniProtKB-KW"/>
</dbReference>
<comment type="subcellular location">
    <subcellularLocation>
        <location evidence="1">Endoplasmic reticulum membrane</location>
    </subcellularLocation>
</comment>
<feature type="compositionally biased region" description="Low complexity" evidence="9">
    <location>
        <begin position="638"/>
        <end position="654"/>
    </location>
</feature>
<feature type="region of interest" description="Disordered" evidence="9">
    <location>
        <begin position="668"/>
        <end position="687"/>
    </location>
</feature>
<evidence type="ECO:0000313" key="13">
    <source>
        <dbReference type="Proteomes" id="UP001211907"/>
    </source>
</evidence>
<feature type="transmembrane region" description="Helical" evidence="10">
    <location>
        <begin position="28"/>
        <end position="50"/>
    </location>
</feature>
<evidence type="ECO:0000259" key="11">
    <source>
        <dbReference type="PROSITE" id="PS51847"/>
    </source>
</evidence>
<dbReference type="GO" id="GO:0015914">
    <property type="term" value="P:phospholipid transport"/>
    <property type="evidence" value="ECO:0007669"/>
    <property type="project" value="TreeGrafter"/>
</dbReference>
<dbReference type="InterPro" id="IPR058801">
    <property type="entry name" value="PDZD8_N"/>
</dbReference>
<evidence type="ECO:0000256" key="6">
    <source>
        <dbReference type="ARBA" id="ARBA00023055"/>
    </source>
</evidence>
<feature type="non-terminal residue" evidence="12">
    <location>
        <position position="1252"/>
    </location>
</feature>
<evidence type="ECO:0000256" key="2">
    <source>
        <dbReference type="ARBA" id="ARBA00022448"/>
    </source>
</evidence>
<dbReference type="InterPro" id="IPR031468">
    <property type="entry name" value="SMP_LBD"/>
</dbReference>
<evidence type="ECO:0000256" key="7">
    <source>
        <dbReference type="ARBA" id="ARBA00023121"/>
    </source>
</evidence>
<evidence type="ECO:0000256" key="9">
    <source>
        <dbReference type="SAM" id="MobiDB-lite"/>
    </source>
</evidence>
<dbReference type="Proteomes" id="UP001211907">
    <property type="component" value="Unassembled WGS sequence"/>
</dbReference>
<dbReference type="PANTHER" id="PTHR13466:SF0">
    <property type="entry name" value="SMP-LTD DOMAIN-CONTAINING PROTEIN"/>
    <property type="match status" value="1"/>
</dbReference>
<dbReference type="PANTHER" id="PTHR13466">
    <property type="entry name" value="TEX2 PROTEIN-RELATED"/>
    <property type="match status" value="1"/>
</dbReference>
<organism evidence="12 13">
    <name type="scientific">Physocladia obscura</name>
    <dbReference type="NCBI Taxonomy" id="109957"/>
    <lineage>
        <taxon>Eukaryota</taxon>
        <taxon>Fungi</taxon>
        <taxon>Fungi incertae sedis</taxon>
        <taxon>Chytridiomycota</taxon>
        <taxon>Chytridiomycota incertae sedis</taxon>
        <taxon>Chytridiomycetes</taxon>
        <taxon>Chytridiales</taxon>
        <taxon>Chytriomycetaceae</taxon>
        <taxon>Physocladia</taxon>
    </lineage>
</organism>
<dbReference type="CDD" id="cd21669">
    <property type="entry name" value="SMP_SF"/>
    <property type="match status" value="1"/>
</dbReference>
<dbReference type="GO" id="GO:1990456">
    <property type="term" value="P:mitochondrion-endoplasmic reticulum membrane tethering"/>
    <property type="evidence" value="ECO:0007669"/>
    <property type="project" value="TreeGrafter"/>
</dbReference>
<proteinExistence type="predicted"/>
<keyword evidence="4" id="KW-0256">Endoplasmic reticulum</keyword>
<keyword evidence="8 10" id="KW-0472">Membrane</keyword>
<evidence type="ECO:0000256" key="1">
    <source>
        <dbReference type="ARBA" id="ARBA00004586"/>
    </source>
</evidence>
<keyword evidence="13" id="KW-1185">Reference proteome</keyword>
<evidence type="ECO:0000256" key="10">
    <source>
        <dbReference type="SAM" id="Phobius"/>
    </source>
</evidence>
<dbReference type="EMBL" id="JADGJH010003125">
    <property type="protein sequence ID" value="KAJ3093272.1"/>
    <property type="molecule type" value="Genomic_DNA"/>
</dbReference>
<protein>
    <recommendedName>
        <fullName evidence="11">SMP-LTD domain-containing protein</fullName>
    </recommendedName>
</protein>
<evidence type="ECO:0000256" key="5">
    <source>
        <dbReference type="ARBA" id="ARBA00022989"/>
    </source>
</evidence>
<gene>
    <name evidence="12" type="ORF">HK100_006717</name>
</gene>
<dbReference type="GO" id="GO:0032865">
    <property type="term" value="C:ERMES complex"/>
    <property type="evidence" value="ECO:0007669"/>
    <property type="project" value="TreeGrafter"/>
</dbReference>
<evidence type="ECO:0000256" key="3">
    <source>
        <dbReference type="ARBA" id="ARBA00022692"/>
    </source>
</evidence>
<feature type="region of interest" description="Disordered" evidence="9">
    <location>
        <begin position="581"/>
        <end position="656"/>
    </location>
</feature>
<feature type="domain" description="SMP-LTD" evidence="11">
    <location>
        <begin position="135"/>
        <end position="323"/>
    </location>
</feature>
<dbReference type="Pfam" id="PF26547">
    <property type="entry name" value="PDZD8_N"/>
    <property type="match status" value="1"/>
</dbReference>
<keyword evidence="7" id="KW-0446">Lipid-binding</keyword>
<dbReference type="GO" id="GO:0005789">
    <property type="term" value="C:endoplasmic reticulum membrane"/>
    <property type="evidence" value="ECO:0007669"/>
    <property type="project" value="UniProtKB-SubCell"/>
</dbReference>